<sequence>MRWQNNIYFIQIQNLFIFIF</sequence>
<evidence type="ECO:0000313" key="1">
    <source>
        <dbReference type="EnsemblMetazoa" id="SMAR008793-PA"/>
    </source>
</evidence>
<proteinExistence type="predicted"/>
<keyword evidence="2" id="KW-1185">Reference proteome</keyword>
<organism evidence="1 2">
    <name type="scientific">Strigamia maritima</name>
    <name type="common">European centipede</name>
    <name type="synonym">Geophilus maritimus</name>
    <dbReference type="NCBI Taxonomy" id="126957"/>
    <lineage>
        <taxon>Eukaryota</taxon>
        <taxon>Metazoa</taxon>
        <taxon>Ecdysozoa</taxon>
        <taxon>Arthropoda</taxon>
        <taxon>Myriapoda</taxon>
        <taxon>Chilopoda</taxon>
        <taxon>Pleurostigmophora</taxon>
        <taxon>Geophilomorpha</taxon>
        <taxon>Linotaeniidae</taxon>
        <taxon>Strigamia</taxon>
    </lineage>
</organism>
<dbReference type="AlphaFoldDB" id="T1J595"/>
<dbReference type="EMBL" id="JH431855">
    <property type="status" value="NOT_ANNOTATED_CDS"/>
    <property type="molecule type" value="Genomic_DNA"/>
</dbReference>
<protein>
    <submittedName>
        <fullName evidence="1">Uncharacterized protein</fullName>
    </submittedName>
</protein>
<dbReference type="HOGENOM" id="CLU_3428621_0_0_1"/>
<dbReference type="EnsemblMetazoa" id="SMAR008793-RA">
    <property type="protein sequence ID" value="SMAR008793-PA"/>
    <property type="gene ID" value="SMAR008793"/>
</dbReference>
<evidence type="ECO:0000313" key="2">
    <source>
        <dbReference type="Proteomes" id="UP000014500"/>
    </source>
</evidence>
<accession>T1J595</accession>
<name>T1J595_STRMM</name>
<reference evidence="1" key="2">
    <citation type="submission" date="2015-02" db="UniProtKB">
        <authorList>
            <consortium name="EnsemblMetazoa"/>
        </authorList>
    </citation>
    <scope>IDENTIFICATION</scope>
</reference>
<dbReference type="Proteomes" id="UP000014500">
    <property type="component" value="Unassembled WGS sequence"/>
</dbReference>
<reference evidence="2" key="1">
    <citation type="submission" date="2011-05" db="EMBL/GenBank/DDBJ databases">
        <authorList>
            <person name="Richards S.R."/>
            <person name="Qu J."/>
            <person name="Jiang H."/>
            <person name="Jhangiani S.N."/>
            <person name="Agravi P."/>
            <person name="Goodspeed R."/>
            <person name="Gross S."/>
            <person name="Mandapat C."/>
            <person name="Jackson L."/>
            <person name="Mathew T."/>
            <person name="Pu L."/>
            <person name="Thornton R."/>
            <person name="Saada N."/>
            <person name="Wilczek-Boney K.B."/>
            <person name="Lee S."/>
            <person name="Kovar C."/>
            <person name="Wu Y."/>
            <person name="Scherer S.E."/>
            <person name="Worley K.C."/>
            <person name="Muzny D.M."/>
            <person name="Gibbs R."/>
        </authorList>
    </citation>
    <scope>NUCLEOTIDE SEQUENCE</scope>
    <source>
        <strain evidence="2">Brora</strain>
    </source>
</reference>